<feature type="region of interest" description="Disordered" evidence="1">
    <location>
        <begin position="1"/>
        <end position="54"/>
    </location>
</feature>
<name>A0A0R3L7H0_9BRAD</name>
<feature type="compositionally biased region" description="Low complexity" evidence="1">
    <location>
        <begin position="28"/>
        <end position="41"/>
    </location>
</feature>
<dbReference type="AlphaFoldDB" id="A0A0R3L7H0"/>
<dbReference type="EMBL" id="LLXZ01000139">
    <property type="protein sequence ID" value="KRR03913.1"/>
    <property type="molecule type" value="Genomic_DNA"/>
</dbReference>
<evidence type="ECO:0000313" key="3">
    <source>
        <dbReference type="Proteomes" id="UP000050863"/>
    </source>
</evidence>
<dbReference type="Proteomes" id="UP000050863">
    <property type="component" value="Unassembled WGS sequence"/>
</dbReference>
<organism evidence="2 3">
    <name type="scientific">Bradyrhizobium jicamae</name>
    <dbReference type="NCBI Taxonomy" id="280332"/>
    <lineage>
        <taxon>Bacteria</taxon>
        <taxon>Pseudomonadati</taxon>
        <taxon>Pseudomonadota</taxon>
        <taxon>Alphaproteobacteria</taxon>
        <taxon>Hyphomicrobiales</taxon>
        <taxon>Nitrobacteraceae</taxon>
        <taxon>Bradyrhizobium</taxon>
    </lineage>
</organism>
<gene>
    <name evidence="2" type="ORF">CQ12_32665</name>
</gene>
<evidence type="ECO:0000313" key="2">
    <source>
        <dbReference type="EMBL" id="KRR03913.1"/>
    </source>
</evidence>
<evidence type="ECO:0000256" key="1">
    <source>
        <dbReference type="SAM" id="MobiDB-lite"/>
    </source>
</evidence>
<proteinExistence type="predicted"/>
<reference evidence="2 3" key="1">
    <citation type="submission" date="2014-03" db="EMBL/GenBank/DDBJ databases">
        <title>Bradyrhizobium valentinum sp. nov., isolated from effective nodules of Lupinus mariae-josephae, a lupine endemic of basic-lime soils in Eastern Spain.</title>
        <authorList>
            <person name="Duran D."/>
            <person name="Rey L."/>
            <person name="Navarro A."/>
            <person name="Busquets A."/>
            <person name="Imperial J."/>
            <person name="Ruiz-Argueso T."/>
        </authorList>
    </citation>
    <scope>NUCLEOTIDE SEQUENCE [LARGE SCALE GENOMIC DNA]</scope>
    <source>
        <strain evidence="2 3">PAC68</strain>
    </source>
</reference>
<keyword evidence="3" id="KW-1185">Reference proteome</keyword>
<sequence>MIHLRPQAAMARSVERNRQGLPPGGFLGPPSSSHSASRISSIDTGFFSPAGDRIDGQDAIADASEAQEAKIALFSAVVRVGRRTTSFGWSKTVPG</sequence>
<protein>
    <submittedName>
        <fullName evidence="2">Uncharacterized protein</fullName>
    </submittedName>
</protein>
<accession>A0A0R3L7H0</accession>
<comment type="caution">
    <text evidence="2">The sequence shown here is derived from an EMBL/GenBank/DDBJ whole genome shotgun (WGS) entry which is preliminary data.</text>
</comment>